<dbReference type="InterPro" id="IPR009057">
    <property type="entry name" value="Homeodomain-like_sf"/>
</dbReference>
<evidence type="ECO:0000256" key="5">
    <source>
        <dbReference type="ARBA" id="ARBA00023163"/>
    </source>
</evidence>
<dbReference type="InterPro" id="IPR017930">
    <property type="entry name" value="Myb_dom"/>
</dbReference>
<dbReference type="Pfam" id="PF00249">
    <property type="entry name" value="Myb_DNA-binding"/>
    <property type="match status" value="1"/>
</dbReference>
<dbReference type="EMBL" id="KK914798">
    <property type="protein sequence ID" value="KDP27761.1"/>
    <property type="molecule type" value="Genomic_DNA"/>
</dbReference>
<accession>A0A067JUY9</accession>
<comment type="similarity">
    <text evidence="2">Belongs to the MYB-CC family.</text>
</comment>
<dbReference type="PROSITE" id="PS51294">
    <property type="entry name" value="HTH_MYB"/>
    <property type="match status" value="1"/>
</dbReference>
<evidence type="ECO:0000256" key="2">
    <source>
        <dbReference type="ARBA" id="ARBA00006783"/>
    </source>
</evidence>
<dbReference type="STRING" id="180498.A0A067JUY9"/>
<keyword evidence="3" id="KW-0805">Transcription regulation</keyword>
<dbReference type="SUPFAM" id="SSF46689">
    <property type="entry name" value="Homeodomain-like"/>
    <property type="match status" value="1"/>
</dbReference>
<dbReference type="AlphaFoldDB" id="A0A067JUY9"/>
<dbReference type="Proteomes" id="UP000027138">
    <property type="component" value="Unassembled WGS sequence"/>
</dbReference>
<dbReference type="PANTHER" id="PTHR31499:SF79">
    <property type="entry name" value="HTH MYB-TYPE DOMAIN-CONTAINING PROTEIN"/>
    <property type="match status" value="1"/>
</dbReference>
<dbReference type="InterPro" id="IPR001005">
    <property type="entry name" value="SANT/Myb"/>
</dbReference>
<reference evidence="10 11" key="1">
    <citation type="journal article" date="2014" name="PLoS ONE">
        <title>Global Analysis of Gene Expression Profiles in Physic Nut (Jatropha curcas L.) Seedlings Exposed to Salt Stress.</title>
        <authorList>
            <person name="Zhang L."/>
            <person name="Zhang C."/>
            <person name="Wu P."/>
            <person name="Chen Y."/>
            <person name="Li M."/>
            <person name="Jiang H."/>
            <person name="Wu G."/>
        </authorList>
    </citation>
    <scope>NUCLEOTIDE SEQUENCE [LARGE SCALE GENOMIC DNA]</scope>
    <source>
        <strain evidence="11">cv. GZQX0401</strain>
        <tissue evidence="10">Young leaves</tissue>
    </source>
</reference>
<evidence type="ECO:0000256" key="7">
    <source>
        <dbReference type="SAM" id="Coils"/>
    </source>
</evidence>
<evidence type="ECO:0000313" key="11">
    <source>
        <dbReference type="Proteomes" id="UP000027138"/>
    </source>
</evidence>
<feature type="compositionally biased region" description="Polar residues" evidence="8">
    <location>
        <begin position="273"/>
        <end position="301"/>
    </location>
</feature>
<feature type="region of interest" description="Disordered" evidence="8">
    <location>
        <begin position="267"/>
        <end position="318"/>
    </location>
</feature>
<dbReference type="NCBIfam" id="TIGR01557">
    <property type="entry name" value="myb_SHAQKYF"/>
    <property type="match status" value="1"/>
</dbReference>
<keyword evidence="6" id="KW-0539">Nucleus</keyword>
<protein>
    <recommendedName>
        <fullName evidence="9">HTH myb-type domain-containing protein</fullName>
    </recommendedName>
</protein>
<keyword evidence="5" id="KW-0804">Transcription</keyword>
<evidence type="ECO:0000256" key="3">
    <source>
        <dbReference type="ARBA" id="ARBA00023015"/>
    </source>
</evidence>
<dbReference type="GO" id="GO:0003677">
    <property type="term" value="F:DNA binding"/>
    <property type="evidence" value="ECO:0007669"/>
    <property type="project" value="InterPro"/>
</dbReference>
<proteinExistence type="inferred from homology"/>
<feature type="compositionally biased region" description="Basic residues" evidence="8">
    <location>
        <begin position="306"/>
        <end position="318"/>
    </location>
</feature>
<organism evidence="10 11">
    <name type="scientific">Jatropha curcas</name>
    <name type="common">Barbados nut</name>
    <dbReference type="NCBI Taxonomy" id="180498"/>
    <lineage>
        <taxon>Eukaryota</taxon>
        <taxon>Viridiplantae</taxon>
        <taxon>Streptophyta</taxon>
        <taxon>Embryophyta</taxon>
        <taxon>Tracheophyta</taxon>
        <taxon>Spermatophyta</taxon>
        <taxon>Magnoliopsida</taxon>
        <taxon>eudicotyledons</taxon>
        <taxon>Gunneridae</taxon>
        <taxon>Pentapetalae</taxon>
        <taxon>rosids</taxon>
        <taxon>fabids</taxon>
        <taxon>Malpighiales</taxon>
        <taxon>Euphorbiaceae</taxon>
        <taxon>Crotonoideae</taxon>
        <taxon>Jatropheae</taxon>
        <taxon>Jatropha</taxon>
    </lineage>
</organism>
<feature type="coiled-coil region" evidence="7">
    <location>
        <begin position="218"/>
        <end position="262"/>
    </location>
</feature>
<evidence type="ECO:0000256" key="4">
    <source>
        <dbReference type="ARBA" id="ARBA00023054"/>
    </source>
</evidence>
<dbReference type="GO" id="GO:0003700">
    <property type="term" value="F:DNA-binding transcription factor activity"/>
    <property type="evidence" value="ECO:0007669"/>
    <property type="project" value="InterPro"/>
</dbReference>
<comment type="subcellular location">
    <subcellularLocation>
        <location evidence="1">Nucleus</location>
    </subcellularLocation>
</comment>
<dbReference type="InterPro" id="IPR006447">
    <property type="entry name" value="Myb_dom_plants"/>
</dbReference>
<evidence type="ECO:0000313" key="10">
    <source>
        <dbReference type="EMBL" id="KDP27761.1"/>
    </source>
</evidence>
<feature type="domain" description="HTH myb-type" evidence="9">
    <location>
        <begin position="126"/>
        <end position="183"/>
    </location>
</feature>
<keyword evidence="4 7" id="KW-0175">Coiled coil</keyword>
<evidence type="ECO:0000256" key="8">
    <source>
        <dbReference type="SAM" id="MobiDB-lite"/>
    </source>
</evidence>
<dbReference type="FunFam" id="1.10.10.60:FF:000007">
    <property type="entry name" value="Two-component response regulator"/>
    <property type="match status" value="1"/>
</dbReference>
<dbReference type="OrthoDB" id="551907at2759"/>
<evidence type="ECO:0000256" key="1">
    <source>
        <dbReference type="ARBA" id="ARBA00004123"/>
    </source>
</evidence>
<dbReference type="InterPro" id="IPR046955">
    <property type="entry name" value="PHR1-like"/>
</dbReference>
<evidence type="ECO:0000256" key="6">
    <source>
        <dbReference type="ARBA" id="ARBA00023242"/>
    </source>
</evidence>
<dbReference type="Pfam" id="PF14379">
    <property type="entry name" value="Myb_CC_LHEQLE"/>
    <property type="match status" value="1"/>
</dbReference>
<sequence>MRTSGINSLDSAFLLDGELPVESDNYDSTTWLDFLDIPVESSVGSFPSLQQANENSRMIEKMGIEIPHDKDTGNPAPAEIFEVPRMSLIPVIDLDCKKTHRSSFGRKDNSAAYFDYGVPQAETSYRQRMRWTPELHDLFLEAVKTLGGLENATPKKILGIMNVVGLNIDQVKSHLQKCRLAKNLSDQKHDRKASSVEKNAACLNKDSEATSKSDIEVLESLNIQIEAQKLLHEQIEAQRELQLRIQQNVELLKKLMEEQQQNAIPKPIHDVPTSISNCDQLSPSSSRPVINYCSASQPSTHEATKNHLKSNKRLRGEQ</sequence>
<dbReference type="GO" id="GO:0005634">
    <property type="term" value="C:nucleus"/>
    <property type="evidence" value="ECO:0007669"/>
    <property type="project" value="UniProtKB-SubCell"/>
</dbReference>
<evidence type="ECO:0000259" key="9">
    <source>
        <dbReference type="PROSITE" id="PS51294"/>
    </source>
</evidence>
<name>A0A067JUY9_JATCU</name>
<dbReference type="PANTHER" id="PTHR31499">
    <property type="entry name" value="MYB FAMILY TRANSCRIPTION FACTOR PHL11"/>
    <property type="match status" value="1"/>
</dbReference>
<dbReference type="InterPro" id="IPR025756">
    <property type="entry name" value="Myb_CC_LHEQLE"/>
</dbReference>
<dbReference type="Gene3D" id="1.10.10.60">
    <property type="entry name" value="Homeodomain-like"/>
    <property type="match status" value="1"/>
</dbReference>
<gene>
    <name evidence="10" type="ORF">JCGZ_19790</name>
</gene>
<keyword evidence="11" id="KW-1185">Reference proteome</keyword>